<keyword evidence="2" id="KW-1185">Reference proteome</keyword>
<name>A0ABQ8TFL5_PERAM</name>
<dbReference type="PANTHER" id="PTHR47027">
    <property type="entry name" value="REVERSE TRANSCRIPTASE DOMAIN-CONTAINING PROTEIN"/>
    <property type="match status" value="1"/>
</dbReference>
<proteinExistence type="predicted"/>
<sequence>MHQTCRNKNGYCPQKYCHKERLCGKSPDVLTVEKIDRVTKYYRSAIYDNVRYRGKMKRSIYAILDHCRATDQVPRHTKCPVVTSDPDGILPVVLYGCETWTLTLREEHRLRVFENKVLRKIFGAKRDEVTGEWRKLHNAELHALYSSPDIIRNIKSRRLRWAGHVARMGDSRNAYRVTWWEYIGEAVRQSRLFSLLRDDVTSEALQTLASC</sequence>
<dbReference type="PANTHER" id="PTHR47027:SF20">
    <property type="entry name" value="REVERSE TRANSCRIPTASE-LIKE PROTEIN WITH RNA-DIRECTED DNA POLYMERASE DOMAIN"/>
    <property type="match status" value="1"/>
</dbReference>
<evidence type="ECO:0000313" key="2">
    <source>
        <dbReference type="Proteomes" id="UP001148838"/>
    </source>
</evidence>
<protein>
    <submittedName>
        <fullName evidence="1">Uncharacterized protein</fullName>
    </submittedName>
</protein>
<organism evidence="1 2">
    <name type="scientific">Periplaneta americana</name>
    <name type="common">American cockroach</name>
    <name type="synonym">Blatta americana</name>
    <dbReference type="NCBI Taxonomy" id="6978"/>
    <lineage>
        <taxon>Eukaryota</taxon>
        <taxon>Metazoa</taxon>
        <taxon>Ecdysozoa</taxon>
        <taxon>Arthropoda</taxon>
        <taxon>Hexapoda</taxon>
        <taxon>Insecta</taxon>
        <taxon>Pterygota</taxon>
        <taxon>Neoptera</taxon>
        <taxon>Polyneoptera</taxon>
        <taxon>Dictyoptera</taxon>
        <taxon>Blattodea</taxon>
        <taxon>Blattoidea</taxon>
        <taxon>Blattidae</taxon>
        <taxon>Blattinae</taxon>
        <taxon>Periplaneta</taxon>
    </lineage>
</organism>
<dbReference type="Proteomes" id="UP001148838">
    <property type="component" value="Unassembled WGS sequence"/>
</dbReference>
<accession>A0ABQ8TFL5</accession>
<comment type="caution">
    <text evidence="1">The sequence shown here is derived from an EMBL/GenBank/DDBJ whole genome shotgun (WGS) entry which is preliminary data.</text>
</comment>
<dbReference type="EMBL" id="JAJSOF020000011">
    <property type="protein sequence ID" value="KAJ4445122.1"/>
    <property type="molecule type" value="Genomic_DNA"/>
</dbReference>
<evidence type="ECO:0000313" key="1">
    <source>
        <dbReference type="EMBL" id="KAJ4445122.1"/>
    </source>
</evidence>
<reference evidence="1 2" key="1">
    <citation type="journal article" date="2022" name="Allergy">
        <title>Genome assembly and annotation of Periplaneta americana reveal a comprehensive cockroach allergen profile.</title>
        <authorList>
            <person name="Wang L."/>
            <person name="Xiong Q."/>
            <person name="Saelim N."/>
            <person name="Wang L."/>
            <person name="Nong W."/>
            <person name="Wan A.T."/>
            <person name="Shi M."/>
            <person name="Liu X."/>
            <person name="Cao Q."/>
            <person name="Hui J.H.L."/>
            <person name="Sookrung N."/>
            <person name="Leung T.F."/>
            <person name="Tungtrongchitr A."/>
            <person name="Tsui S.K.W."/>
        </authorList>
    </citation>
    <scope>NUCLEOTIDE SEQUENCE [LARGE SCALE GENOMIC DNA]</scope>
    <source>
        <strain evidence="1">PWHHKU_190912</strain>
    </source>
</reference>
<gene>
    <name evidence="1" type="ORF">ANN_06923</name>
</gene>